<dbReference type="InterPro" id="IPR036249">
    <property type="entry name" value="Thioredoxin-like_sf"/>
</dbReference>
<dbReference type="Gene3D" id="3.40.30.10">
    <property type="entry name" value="Glutaredoxin"/>
    <property type="match status" value="1"/>
</dbReference>
<dbReference type="KEGG" id="plal:FXN65_16510"/>
<evidence type="ECO:0000313" key="4">
    <source>
        <dbReference type="EMBL" id="QEY63585.1"/>
    </source>
</evidence>
<dbReference type="EMBL" id="CP043311">
    <property type="protein sequence ID" value="QEY63585.1"/>
    <property type="molecule type" value="Genomic_DNA"/>
</dbReference>
<dbReference type="InterPro" id="IPR006311">
    <property type="entry name" value="TAT_signal"/>
</dbReference>
<gene>
    <name evidence="4" type="ORF">FXN65_16510</name>
</gene>
<dbReference type="PANTHER" id="PTHR12151">
    <property type="entry name" value="ELECTRON TRANSPORT PROTIN SCO1/SENC FAMILY MEMBER"/>
    <property type="match status" value="1"/>
</dbReference>
<dbReference type="PANTHER" id="PTHR12151:SF5">
    <property type="entry name" value="AT19154P"/>
    <property type="match status" value="1"/>
</dbReference>
<dbReference type="PROSITE" id="PS51318">
    <property type="entry name" value="TAT"/>
    <property type="match status" value="1"/>
</dbReference>
<proteinExistence type="inferred from homology"/>
<evidence type="ECO:0000256" key="2">
    <source>
        <dbReference type="PIRSR" id="PIRSR603782-1"/>
    </source>
</evidence>
<sequence length="222" mass="24763">MNTRRNLLLGAGMAAAGLAALGTGLAGRNWAAPESEYAEGDSFGARYFPNLTLYTHLGKRVKLYDDLMRDKVVAFNMMYTMCGGLCPTMTANLRGTQKLLGDRAGRNVFMYSITLQPELDTPEILREYAESHHVGPGWLFLTGDPADLEKLRRKLGFFDPDPVVDADRTTHIRMVRIGNDRYDQWTMASARSQPEQLVAVINMVDRTVDFTSHDGKDASLRV</sequence>
<dbReference type="AlphaFoldDB" id="A0A5J6QPD0"/>
<dbReference type="Pfam" id="PF02630">
    <property type="entry name" value="SCO1-SenC"/>
    <property type="match status" value="1"/>
</dbReference>
<feature type="binding site" evidence="2">
    <location>
        <position position="82"/>
    </location>
    <ligand>
        <name>Cu cation</name>
        <dbReference type="ChEBI" id="CHEBI:23378"/>
    </ligand>
</feature>
<keyword evidence="5" id="KW-1185">Reference proteome</keyword>
<name>A0A5J6QPD0_9GAMM</name>
<dbReference type="CDD" id="cd02968">
    <property type="entry name" value="SCO"/>
    <property type="match status" value="1"/>
</dbReference>
<keyword evidence="2" id="KW-0186">Copper</keyword>
<protein>
    <submittedName>
        <fullName evidence="4">SCO family protein</fullName>
    </submittedName>
</protein>
<evidence type="ECO:0000256" key="1">
    <source>
        <dbReference type="ARBA" id="ARBA00010996"/>
    </source>
</evidence>
<accession>A0A5J6QPD0</accession>
<feature type="binding site" evidence="2">
    <location>
        <position position="86"/>
    </location>
    <ligand>
        <name>Cu cation</name>
        <dbReference type="ChEBI" id="CHEBI:23378"/>
    </ligand>
</feature>
<dbReference type="Proteomes" id="UP000327179">
    <property type="component" value="Chromosome"/>
</dbReference>
<organism evidence="4 5">
    <name type="scientific">Metapseudomonas lalkuanensis</name>
    <dbReference type="NCBI Taxonomy" id="2604832"/>
    <lineage>
        <taxon>Bacteria</taxon>
        <taxon>Pseudomonadati</taxon>
        <taxon>Pseudomonadota</taxon>
        <taxon>Gammaproteobacteria</taxon>
        <taxon>Pseudomonadales</taxon>
        <taxon>Pseudomonadaceae</taxon>
        <taxon>Metapseudomonas</taxon>
    </lineage>
</organism>
<dbReference type="SUPFAM" id="SSF52833">
    <property type="entry name" value="Thioredoxin-like"/>
    <property type="match status" value="1"/>
</dbReference>
<evidence type="ECO:0000313" key="5">
    <source>
        <dbReference type="Proteomes" id="UP000327179"/>
    </source>
</evidence>
<feature type="disulfide bond" description="Redox-active" evidence="3">
    <location>
        <begin position="82"/>
        <end position="86"/>
    </location>
</feature>
<reference evidence="4 5" key="1">
    <citation type="submission" date="2019-08" db="EMBL/GenBank/DDBJ databases">
        <title>Whole-genome Sequencing of e-waste polymer degrading bacterium Pseudomonas sp. strain PE08.</title>
        <authorList>
            <person name="Kirdat K."/>
            <person name="Debbarma P."/>
            <person name="Narawade N."/>
            <person name="Suyal D."/>
            <person name="Thorat V."/>
            <person name="Shouche Y."/>
            <person name="Goel R."/>
            <person name="Yadav A."/>
        </authorList>
    </citation>
    <scope>NUCLEOTIDE SEQUENCE [LARGE SCALE GENOMIC DNA]</scope>
    <source>
        <strain evidence="4 5">PE08</strain>
    </source>
</reference>
<comment type="similarity">
    <text evidence="1">Belongs to the SCO1/2 family.</text>
</comment>
<keyword evidence="2" id="KW-0479">Metal-binding</keyword>
<dbReference type="GO" id="GO:0046872">
    <property type="term" value="F:metal ion binding"/>
    <property type="evidence" value="ECO:0007669"/>
    <property type="project" value="UniProtKB-KW"/>
</dbReference>
<evidence type="ECO:0000256" key="3">
    <source>
        <dbReference type="PIRSR" id="PIRSR603782-2"/>
    </source>
</evidence>
<dbReference type="InterPro" id="IPR003782">
    <property type="entry name" value="SCO1/SenC"/>
</dbReference>
<dbReference type="RefSeq" id="WP_151134382.1">
    <property type="nucleotide sequence ID" value="NZ_CP043311.1"/>
</dbReference>
<keyword evidence="3" id="KW-1015">Disulfide bond</keyword>